<keyword evidence="1" id="KW-0472">Membrane</keyword>
<evidence type="ECO:0000256" key="1">
    <source>
        <dbReference type="SAM" id="Phobius"/>
    </source>
</evidence>
<proteinExistence type="predicted"/>
<gene>
    <name evidence="2" type="ORF">METZ01_LOCUS35100</name>
</gene>
<evidence type="ECO:0000313" key="2">
    <source>
        <dbReference type="EMBL" id="SUZ82246.1"/>
    </source>
</evidence>
<feature type="transmembrane region" description="Helical" evidence="1">
    <location>
        <begin position="323"/>
        <end position="342"/>
    </location>
</feature>
<dbReference type="PANTHER" id="PTHR43044:SF1">
    <property type="entry name" value="QUINOL:CYTOCHROME C OXIDOREDUCTASE QUINONE-BINDING SUBUNIT 2"/>
    <property type="match status" value="1"/>
</dbReference>
<feature type="transmembrane region" description="Helical" evidence="1">
    <location>
        <begin position="385"/>
        <end position="406"/>
    </location>
</feature>
<protein>
    <recommendedName>
        <fullName evidence="3">Quinol:cytochrome C oxidoreductase</fullName>
    </recommendedName>
</protein>
<keyword evidence="1" id="KW-0812">Transmembrane</keyword>
<feature type="transmembrane region" description="Helical" evidence="1">
    <location>
        <begin position="349"/>
        <end position="365"/>
    </location>
</feature>
<dbReference type="AlphaFoldDB" id="A0A381QS83"/>
<feature type="transmembrane region" description="Helical" evidence="1">
    <location>
        <begin position="54"/>
        <end position="74"/>
    </location>
</feature>
<organism evidence="2">
    <name type="scientific">marine metagenome</name>
    <dbReference type="NCBI Taxonomy" id="408172"/>
    <lineage>
        <taxon>unclassified sequences</taxon>
        <taxon>metagenomes</taxon>
        <taxon>ecological metagenomes</taxon>
    </lineage>
</organism>
<name>A0A381QS83_9ZZZZ</name>
<feature type="transmembrane region" description="Helical" evidence="1">
    <location>
        <begin position="240"/>
        <end position="261"/>
    </location>
</feature>
<feature type="transmembrane region" description="Helical" evidence="1">
    <location>
        <begin position="202"/>
        <end position="220"/>
    </location>
</feature>
<reference evidence="2" key="1">
    <citation type="submission" date="2018-05" db="EMBL/GenBank/DDBJ databases">
        <authorList>
            <person name="Lanie J.A."/>
            <person name="Ng W.-L."/>
            <person name="Kazmierczak K.M."/>
            <person name="Andrzejewski T.M."/>
            <person name="Davidsen T.M."/>
            <person name="Wayne K.J."/>
            <person name="Tettelin H."/>
            <person name="Glass J.I."/>
            <person name="Rusch D."/>
            <person name="Podicherti R."/>
            <person name="Tsui H.-C.T."/>
            <person name="Winkler M.E."/>
        </authorList>
    </citation>
    <scope>NUCLEOTIDE SEQUENCE</scope>
</reference>
<feature type="transmembrane region" description="Helical" evidence="1">
    <location>
        <begin position="141"/>
        <end position="159"/>
    </location>
</feature>
<sequence>MAHIHVPDEISVRHLPHSRKANLLIGAFIVVGLVSFVMRLLQDPQAAWISYITNWLYFTSVSMGGLLLAIATWITKAKWNWSIRRISQSFVAFLPFSFLLMLPMLSLGESYFPWIEMMADDPVVQNKAAYLNMPFLITRNVLGLALLFGVALYFVYLALRPDMGLSAQQMPAEGKTGEAWQARLTRGWMGQEKEEVRSYKRMTVIAPAFVIIYAVVMTMLSYDWVMSLEPHWFSTMFGPWFFMGAFWVGIAATALWSVYLRTQHEDFHRNIGLQQRHDIGKLAFAFCVFWTYLFFSQYIVIWYGKLPWEQAWIIRRSDEVWGGLSGLVILLCFVIPFAGLIGRKPKTKPVLLAFFTSIILVGMWLERYVMLAPSLHHGGDPVFTIWQPLIGLMFLGLYLGSVRWFLTTFPAIQVWQPMVDPETREAEIPVGLAAE</sequence>
<feature type="transmembrane region" description="Helical" evidence="1">
    <location>
        <begin position="21"/>
        <end position="42"/>
    </location>
</feature>
<dbReference type="PANTHER" id="PTHR43044">
    <property type="match status" value="1"/>
</dbReference>
<evidence type="ECO:0008006" key="3">
    <source>
        <dbReference type="Google" id="ProtNLM"/>
    </source>
</evidence>
<feature type="transmembrane region" description="Helical" evidence="1">
    <location>
        <begin position="86"/>
        <end position="108"/>
    </location>
</feature>
<keyword evidence="1" id="KW-1133">Transmembrane helix</keyword>
<accession>A0A381QS83</accession>
<feature type="transmembrane region" description="Helical" evidence="1">
    <location>
        <begin position="282"/>
        <end position="303"/>
    </location>
</feature>
<dbReference type="EMBL" id="UINC01001498">
    <property type="protein sequence ID" value="SUZ82246.1"/>
    <property type="molecule type" value="Genomic_DNA"/>
</dbReference>